<dbReference type="Proteomes" id="UP000193498">
    <property type="component" value="Unassembled WGS sequence"/>
</dbReference>
<dbReference type="InterPro" id="IPR002328">
    <property type="entry name" value="ADH_Zn_CS"/>
</dbReference>
<comment type="similarity">
    <text evidence="2 8">Belongs to the zinc-containing alcohol dehydrogenase family.</text>
</comment>
<evidence type="ECO:0000256" key="7">
    <source>
        <dbReference type="ARBA" id="ARBA00023027"/>
    </source>
</evidence>
<dbReference type="EMBL" id="MCFE01000013">
    <property type="protein sequence ID" value="ORY06868.1"/>
    <property type="molecule type" value="Genomic_DNA"/>
</dbReference>
<dbReference type="FunFam" id="3.90.180.10:FF:000002">
    <property type="entry name" value="Alcohol dehydrogenase AdhP"/>
    <property type="match status" value="1"/>
</dbReference>
<dbReference type="Pfam" id="PF00107">
    <property type="entry name" value="ADH_zinc_N"/>
    <property type="match status" value="2"/>
</dbReference>
<dbReference type="FunFam" id="3.40.50.720:FF:000039">
    <property type="entry name" value="Alcohol dehydrogenase AdhP"/>
    <property type="match status" value="1"/>
</dbReference>
<dbReference type="FunCoup" id="A0A1Y1Z9C3">
    <property type="interactions" value="576"/>
</dbReference>
<dbReference type="SUPFAM" id="SSF50129">
    <property type="entry name" value="GroES-like"/>
    <property type="match status" value="1"/>
</dbReference>
<dbReference type="OrthoDB" id="1879366at2759"/>
<dbReference type="InterPro" id="IPR013149">
    <property type="entry name" value="ADH-like_C"/>
</dbReference>
<dbReference type="PANTHER" id="PTHR42940:SF3">
    <property type="entry name" value="ALCOHOL DEHYDROGENASE 1-RELATED"/>
    <property type="match status" value="1"/>
</dbReference>
<dbReference type="GO" id="GO:0005737">
    <property type="term" value="C:cytoplasm"/>
    <property type="evidence" value="ECO:0007669"/>
    <property type="project" value="TreeGrafter"/>
</dbReference>
<evidence type="ECO:0000256" key="3">
    <source>
        <dbReference type="ARBA" id="ARBA00013190"/>
    </source>
</evidence>
<evidence type="ECO:0000259" key="9">
    <source>
        <dbReference type="SMART" id="SM00829"/>
    </source>
</evidence>
<dbReference type="Gene3D" id="3.40.50.720">
    <property type="entry name" value="NAD(P)-binding Rossmann-like Domain"/>
    <property type="match status" value="2"/>
</dbReference>
<dbReference type="SUPFAM" id="SSF51735">
    <property type="entry name" value="NAD(P)-binding Rossmann-fold domains"/>
    <property type="match status" value="2"/>
</dbReference>
<dbReference type="PANTHER" id="PTHR42940">
    <property type="entry name" value="ALCOHOL DEHYDROGENASE 1-RELATED"/>
    <property type="match status" value="1"/>
</dbReference>
<keyword evidence="7" id="KW-0520">NAD</keyword>
<dbReference type="GO" id="GO:0004022">
    <property type="term" value="F:alcohol dehydrogenase (NAD+) activity"/>
    <property type="evidence" value="ECO:0007669"/>
    <property type="project" value="UniProtKB-EC"/>
</dbReference>
<evidence type="ECO:0000256" key="4">
    <source>
        <dbReference type="ARBA" id="ARBA00022723"/>
    </source>
</evidence>
<feature type="domain" description="Enoyl reductase (ER)" evidence="9">
    <location>
        <begin position="127"/>
        <end position="457"/>
    </location>
</feature>
<dbReference type="GO" id="GO:0008270">
    <property type="term" value="F:zinc ion binding"/>
    <property type="evidence" value="ECO:0007669"/>
    <property type="project" value="InterPro"/>
</dbReference>
<dbReference type="EC" id="1.1.1.1" evidence="3"/>
<organism evidence="10 11">
    <name type="scientific">Basidiobolus meristosporus CBS 931.73</name>
    <dbReference type="NCBI Taxonomy" id="1314790"/>
    <lineage>
        <taxon>Eukaryota</taxon>
        <taxon>Fungi</taxon>
        <taxon>Fungi incertae sedis</taxon>
        <taxon>Zoopagomycota</taxon>
        <taxon>Entomophthoromycotina</taxon>
        <taxon>Basidiobolomycetes</taxon>
        <taxon>Basidiobolales</taxon>
        <taxon>Basidiobolaceae</taxon>
        <taxon>Basidiobolus</taxon>
    </lineage>
</organism>
<sequence length="467" mass="49892">MDTNVVAVDTGDDKRKLCVEELGADYFVDFMKDDVVATVKEVTGGGSHGVLLLSPAEKPFQQAVDYTRRWGTVACIALPAGAKGTFPVFDLVLQRLTIRGSIVGNRQDLAKALDFAARGKKGAVVTAHDKPVTIQRISVPTPGPDDVLVKVEYTGVCHTDLHAADGDWPIPTKLPLVGGHEGAGKVVALGSNVKDLKIGDKVGVVWLHSACQTCEYCIQGRETVCPHQHMSGYSVDGSFQEYCVARASHVARIPDNLPLIEAAPILCAGVTVYKGLKETEVRSGQFVTIVGAGGGLGHLAVQYAKAMGMNVVAVDTGDDKRKLCVEELGADYFVDFMKDDVVATVKEVTGGGSHGVLLLSPAEKPFQQAVDYTRRWGTVACIALPAGAKGTFPVFDLVLQRLTIRGSIVGNRQDLAEALDFAARGKVKCHYKTMMLDDLPAVFDDMKAGKIAGRIVLDLSGKRKECS</sequence>
<dbReference type="STRING" id="1314790.A0A1Y1Z9C3"/>
<keyword evidence="6" id="KW-0560">Oxidoreductase</keyword>
<comment type="cofactor">
    <cofactor evidence="1 8">
        <name>Zn(2+)</name>
        <dbReference type="ChEBI" id="CHEBI:29105"/>
    </cofactor>
</comment>
<proteinExistence type="inferred from homology"/>
<comment type="caution">
    <text evidence="10">The sequence shown here is derived from an EMBL/GenBank/DDBJ whole genome shotgun (WGS) entry which is preliminary data.</text>
</comment>
<dbReference type="InterPro" id="IPR013154">
    <property type="entry name" value="ADH-like_N"/>
</dbReference>
<dbReference type="SMART" id="SM00829">
    <property type="entry name" value="PKS_ER"/>
    <property type="match status" value="1"/>
</dbReference>
<evidence type="ECO:0000256" key="8">
    <source>
        <dbReference type="RuleBase" id="RU361277"/>
    </source>
</evidence>
<dbReference type="AlphaFoldDB" id="A0A1Y1Z9C3"/>
<keyword evidence="4 8" id="KW-0479">Metal-binding</keyword>
<evidence type="ECO:0000256" key="1">
    <source>
        <dbReference type="ARBA" id="ARBA00001947"/>
    </source>
</evidence>
<reference evidence="10 11" key="1">
    <citation type="submission" date="2016-07" db="EMBL/GenBank/DDBJ databases">
        <title>Pervasive Adenine N6-methylation of Active Genes in Fungi.</title>
        <authorList>
            <consortium name="DOE Joint Genome Institute"/>
            <person name="Mondo S.J."/>
            <person name="Dannebaum R.O."/>
            <person name="Kuo R.C."/>
            <person name="Labutti K."/>
            <person name="Haridas S."/>
            <person name="Kuo A."/>
            <person name="Salamov A."/>
            <person name="Ahrendt S.R."/>
            <person name="Lipzen A."/>
            <person name="Sullivan W."/>
            <person name="Andreopoulos W.B."/>
            <person name="Clum A."/>
            <person name="Lindquist E."/>
            <person name="Daum C."/>
            <person name="Ramamoorthy G.K."/>
            <person name="Gryganskyi A."/>
            <person name="Culley D."/>
            <person name="Magnuson J.K."/>
            <person name="James T.Y."/>
            <person name="O'Malley M.A."/>
            <person name="Stajich J.E."/>
            <person name="Spatafora J.W."/>
            <person name="Visel A."/>
            <person name="Grigoriev I.V."/>
        </authorList>
    </citation>
    <scope>NUCLEOTIDE SEQUENCE [LARGE SCALE GENOMIC DNA]</scope>
    <source>
        <strain evidence="10 11">CBS 931.73</strain>
    </source>
</reference>
<dbReference type="Pfam" id="PF08240">
    <property type="entry name" value="ADH_N"/>
    <property type="match status" value="1"/>
</dbReference>
<dbReference type="InterPro" id="IPR020843">
    <property type="entry name" value="ER"/>
</dbReference>
<gene>
    <name evidence="10" type="ORF">K493DRAFT_403913</name>
</gene>
<dbReference type="InterPro" id="IPR011032">
    <property type="entry name" value="GroES-like_sf"/>
</dbReference>
<dbReference type="Gene3D" id="3.90.180.10">
    <property type="entry name" value="Medium-chain alcohol dehydrogenases, catalytic domain"/>
    <property type="match status" value="1"/>
</dbReference>
<protein>
    <recommendedName>
        <fullName evidence="3">alcohol dehydrogenase</fullName>
        <ecNumber evidence="3">1.1.1.1</ecNumber>
    </recommendedName>
</protein>
<dbReference type="CDD" id="cd08297">
    <property type="entry name" value="CAD3"/>
    <property type="match status" value="1"/>
</dbReference>
<dbReference type="InParanoid" id="A0A1Y1Z9C3"/>
<keyword evidence="11" id="KW-1185">Reference proteome</keyword>
<dbReference type="InterPro" id="IPR036291">
    <property type="entry name" value="NAD(P)-bd_dom_sf"/>
</dbReference>
<evidence type="ECO:0000256" key="2">
    <source>
        <dbReference type="ARBA" id="ARBA00008072"/>
    </source>
</evidence>
<evidence type="ECO:0000313" key="10">
    <source>
        <dbReference type="EMBL" id="ORY06868.1"/>
    </source>
</evidence>
<keyword evidence="5 8" id="KW-0862">Zinc</keyword>
<evidence type="ECO:0000256" key="6">
    <source>
        <dbReference type="ARBA" id="ARBA00023002"/>
    </source>
</evidence>
<evidence type="ECO:0000313" key="11">
    <source>
        <dbReference type="Proteomes" id="UP000193498"/>
    </source>
</evidence>
<name>A0A1Y1Z9C3_9FUNG</name>
<dbReference type="PROSITE" id="PS00059">
    <property type="entry name" value="ADH_ZINC"/>
    <property type="match status" value="1"/>
</dbReference>
<accession>A0A1Y1Z9C3</accession>
<evidence type="ECO:0000256" key="5">
    <source>
        <dbReference type="ARBA" id="ARBA00022833"/>
    </source>
</evidence>